<dbReference type="GO" id="GO:0004674">
    <property type="term" value="F:protein serine/threonine kinase activity"/>
    <property type="evidence" value="ECO:0007669"/>
    <property type="project" value="UniProtKB-KW"/>
</dbReference>
<feature type="region of interest" description="Disordered" evidence="10">
    <location>
        <begin position="624"/>
        <end position="646"/>
    </location>
</feature>
<dbReference type="CDD" id="cd13983">
    <property type="entry name" value="STKc_WNK"/>
    <property type="match status" value="1"/>
</dbReference>
<evidence type="ECO:0000256" key="10">
    <source>
        <dbReference type="SAM" id="MobiDB-lite"/>
    </source>
</evidence>
<proteinExistence type="predicted"/>
<gene>
    <name evidence="12" type="ORF">ACHAWU_007772</name>
</gene>
<keyword evidence="3" id="KW-0808">Transferase</keyword>
<dbReference type="SUPFAM" id="SSF56112">
    <property type="entry name" value="Protein kinase-like (PK-like)"/>
    <property type="match status" value="1"/>
</dbReference>
<feature type="compositionally biased region" description="Polar residues" evidence="10">
    <location>
        <begin position="16"/>
        <end position="32"/>
    </location>
</feature>
<feature type="compositionally biased region" description="Polar residues" evidence="10">
    <location>
        <begin position="187"/>
        <end position="198"/>
    </location>
</feature>
<evidence type="ECO:0000313" key="12">
    <source>
        <dbReference type="EMBL" id="KAL3763066.1"/>
    </source>
</evidence>
<feature type="region of interest" description="Disordered" evidence="10">
    <location>
        <begin position="763"/>
        <end position="787"/>
    </location>
</feature>
<keyword evidence="13" id="KW-1185">Reference proteome</keyword>
<feature type="coiled-coil region" evidence="9">
    <location>
        <begin position="1171"/>
        <end position="1232"/>
    </location>
</feature>
<evidence type="ECO:0000256" key="3">
    <source>
        <dbReference type="ARBA" id="ARBA00022679"/>
    </source>
</evidence>
<dbReference type="Gene3D" id="1.10.510.10">
    <property type="entry name" value="Transferase(Phosphotransferase) domain 1"/>
    <property type="match status" value="1"/>
</dbReference>
<dbReference type="PROSITE" id="PS00108">
    <property type="entry name" value="PROTEIN_KINASE_ST"/>
    <property type="match status" value="1"/>
</dbReference>
<feature type="compositionally biased region" description="Low complexity" evidence="10">
    <location>
        <begin position="260"/>
        <end position="274"/>
    </location>
</feature>
<evidence type="ECO:0000313" key="13">
    <source>
        <dbReference type="Proteomes" id="UP001530293"/>
    </source>
</evidence>
<keyword evidence="9" id="KW-0175">Coiled coil</keyword>
<comment type="catalytic activity">
    <reaction evidence="8">
        <text>L-seryl-[protein] + ATP = O-phospho-L-seryl-[protein] + ADP + H(+)</text>
        <dbReference type="Rhea" id="RHEA:17989"/>
        <dbReference type="Rhea" id="RHEA-COMP:9863"/>
        <dbReference type="Rhea" id="RHEA-COMP:11604"/>
        <dbReference type="ChEBI" id="CHEBI:15378"/>
        <dbReference type="ChEBI" id="CHEBI:29999"/>
        <dbReference type="ChEBI" id="CHEBI:30616"/>
        <dbReference type="ChEBI" id="CHEBI:83421"/>
        <dbReference type="ChEBI" id="CHEBI:456216"/>
        <dbReference type="EC" id="2.7.11.1"/>
    </reaction>
</comment>
<evidence type="ECO:0000256" key="1">
    <source>
        <dbReference type="ARBA" id="ARBA00012513"/>
    </source>
</evidence>
<keyword evidence="2" id="KW-0723">Serine/threonine-protein kinase</keyword>
<dbReference type="GO" id="GO:0005524">
    <property type="term" value="F:ATP binding"/>
    <property type="evidence" value="ECO:0007669"/>
    <property type="project" value="UniProtKB-KW"/>
</dbReference>
<evidence type="ECO:0000256" key="9">
    <source>
        <dbReference type="SAM" id="Coils"/>
    </source>
</evidence>
<feature type="domain" description="Protein kinase" evidence="11">
    <location>
        <begin position="340"/>
        <end position="599"/>
    </location>
</feature>
<feature type="compositionally biased region" description="Basic and acidic residues" evidence="10">
    <location>
        <begin position="693"/>
        <end position="705"/>
    </location>
</feature>
<evidence type="ECO:0000256" key="2">
    <source>
        <dbReference type="ARBA" id="ARBA00022527"/>
    </source>
</evidence>
<feature type="region of interest" description="Disordered" evidence="10">
    <location>
        <begin position="665"/>
        <end position="748"/>
    </location>
</feature>
<dbReference type="InterPro" id="IPR008271">
    <property type="entry name" value="Ser/Thr_kinase_AS"/>
</dbReference>
<feature type="compositionally biased region" description="Polar residues" evidence="10">
    <location>
        <begin position="290"/>
        <end position="304"/>
    </location>
</feature>
<evidence type="ECO:0000256" key="7">
    <source>
        <dbReference type="ARBA" id="ARBA00047899"/>
    </source>
</evidence>
<dbReference type="PROSITE" id="PS50011">
    <property type="entry name" value="PROTEIN_KINASE_DOM"/>
    <property type="match status" value="1"/>
</dbReference>
<keyword evidence="5" id="KW-0418">Kinase</keyword>
<dbReference type="Proteomes" id="UP001530293">
    <property type="component" value="Unassembled WGS sequence"/>
</dbReference>
<dbReference type="EMBL" id="JALLBG020000129">
    <property type="protein sequence ID" value="KAL3763066.1"/>
    <property type="molecule type" value="Genomic_DNA"/>
</dbReference>
<feature type="compositionally biased region" description="Polar residues" evidence="10">
    <location>
        <begin position="727"/>
        <end position="736"/>
    </location>
</feature>
<evidence type="ECO:0000256" key="4">
    <source>
        <dbReference type="ARBA" id="ARBA00022741"/>
    </source>
</evidence>
<dbReference type="InterPro" id="IPR050588">
    <property type="entry name" value="WNK_Ser-Thr_kinase"/>
</dbReference>
<feature type="compositionally biased region" description="Polar residues" evidence="10">
    <location>
        <begin position="625"/>
        <end position="638"/>
    </location>
</feature>
<dbReference type="FunFam" id="3.30.200.20:FF:000075">
    <property type="entry name" value="Probable serine/threonine-protein kinase WNK1"/>
    <property type="match status" value="1"/>
</dbReference>
<feature type="region of interest" description="Disordered" evidence="10">
    <location>
        <begin position="1"/>
        <end position="32"/>
    </location>
</feature>
<feature type="compositionally biased region" description="Pro residues" evidence="10">
    <location>
        <begin position="275"/>
        <end position="285"/>
    </location>
</feature>
<feature type="compositionally biased region" description="Low complexity" evidence="10">
    <location>
        <begin position="205"/>
        <end position="220"/>
    </location>
</feature>
<keyword evidence="6" id="KW-0067">ATP-binding</keyword>
<protein>
    <recommendedName>
        <fullName evidence="1">non-specific serine/threonine protein kinase</fullName>
        <ecNumber evidence="1">2.7.11.1</ecNumber>
    </recommendedName>
</protein>
<comment type="caution">
    <text evidence="12">The sequence shown here is derived from an EMBL/GenBank/DDBJ whole genome shotgun (WGS) entry which is preliminary data.</text>
</comment>
<feature type="compositionally biased region" description="Polar residues" evidence="10">
    <location>
        <begin position="1236"/>
        <end position="1263"/>
    </location>
</feature>
<feature type="compositionally biased region" description="Basic and acidic residues" evidence="10">
    <location>
        <begin position="674"/>
        <end position="683"/>
    </location>
</feature>
<feature type="compositionally biased region" description="Polar residues" evidence="10">
    <location>
        <begin position="229"/>
        <end position="247"/>
    </location>
</feature>
<evidence type="ECO:0000256" key="6">
    <source>
        <dbReference type="ARBA" id="ARBA00022840"/>
    </source>
</evidence>
<dbReference type="Pfam" id="PF00069">
    <property type="entry name" value="Pkinase"/>
    <property type="match status" value="1"/>
</dbReference>
<dbReference type="FunFam" id="1.10.510.10:FF:001565">
    <property type="entry name" value="WNK protein kinase"/>
    <property type="match status" value="1"/>
</dbReference>
<dbReference type="PANTHER" id="PTHR13902">
    <property type="entry name" value="SERINE/THREONINE-PROTEIN KINASE WNK WITH NO LYSINE -RELATED"/>
    <property type="match status" value="1"/>
</dbReference>
<keyword evidence="4" id="KW-0547">Nucleotide-binding</keyword>
<accession>A0ABD3MG33</accession>
<evidence type="ECO:0000259" key="11">
    <source>
        <dbReference type="PROSITE" id="PS50011"/>
    </source>
</evidence>
<feature type="compositionally biased region" description="Polar residues" evidence="10">
    <location>
        <begin position="1307"/>
        <end position="1320"/>
    </location>
</feature>
<comment type="catalytic activity">
    <reaction evidence="7">
        <text>L-threonyl-[protein] + ATP = O-phospho-L-threonyl-[protein] + ADP + H(+)</text>
        <dbReference type="Rhea" id="RHEA:46608"/>
        <dbReference type="Rhea" id="RHEA-COMP:11060"/>
        <dbReference type="Rhea" id="RHEA-COMP:11605"/>
        <dbReference type="ChEBI" id="CHEBI:15378"/>
        <dbReference type="ChEBI" id="CHEBI:30013"/>
        <dbReference type="ChEBI" id="CHEBI:30616"/>
        <dbReference type="ChEBI" id="CHEBI:61977"/>
        <dbReference type="ChEBI" id="CHEBI:456216"/>
        <dbReference type="EC" id="2.7.11.1"/>
    </reaction>
</comment>
<reference evidence="12 13" key="1">
    <citation type="submission" date="2024-10" db="EMBL/GenBank/DDBJ databases">
        <title>Updated reference genomes for cyclostephanoid diatoms.</title>
        <authorList>
            <person name="Roberts W.R."/>
            <person name="Alverson A.J."/>
        </authorList>
    </citation>
    <scope>NUCLEOTIDE SEQUENCE [LARGE SCALE GENOMIC DNA]</scope>
    <source>
        <strain evidence="12 13">AJA232-27</strain>
    </source>
</reference>
<dbReference type="EC" id="2.7.11.1" evidence="1"/>
<feature type="region of interest" description="Disordered" evidence="10">
    <location>
        <begin position="177"/>
        <end position="327"/>
    </location>
</feature>
<evidence type="ECO:0000256" key="8">
    <source>
        <dbReference type="ARBA" id="ARBA00048679"/>
    </source>
</evidence>
<evidence type="ECO:0000256" key="5">
    <source>
        <dbReference type="ARBA" id="ARBA00022777"/>
    </source>
</evidence>
<name>A0ABD3MG33_9STRA</name>
<dbReference type="Gene3D" id="3.30.200.20">
    <property type="entry name" value="Phosphorylase Kinase, domain 1"/>
    <property type="match status" value="1"/>
</dbReference>
<sequence length="1320" mass="143243">MTAASSGDGVSENGAAASSISNNQTSSLLSVGGEPTSTIVIATSGAEVESSGGSVLTEAIISASGHVPPNGNGNSRPDIAVAEAESRTLGDNSTTSAHLQQDTILEKPALFTDNDSKVSSLQEKIELTVIDGPLAVASVTGGKQSTDKPCAVVGGIVAYHTPTSSLGSSLGEIMGESSSVAVHDNDSPTLDGSTSNKSMLDHVSTEQPNTTQGQQQQKQQLSVEGSDATPDNMNTSSDEFTATSTTPLRGKPTLKHSIPSALDSASSTTNATSSAPPPSRSPQPPKTSRIHPSSSHDNLNNTDNDPIENRDSDIHDDDENDIPAHIKSKIVEKSPAERYIRFNEKLGSGAYKDVYRAYDTIEGIEVAWNVVKLSGVPKAERVRIVNEVRLLERLHHPNIISFHGSWVNRETERVIFVTEILSSGTLKSFVQKVQLIRWKIFKRWAIQILNGLEYLHSQNPPIIHRDLKCDNIFINGTSGDLRIGDFGLSTAINQKNQPLSVLGTPEFMAPELYDENYNEKVDIYAFGMLLLEIVTREVPYHECANPAQIYKKVTQGIPPSSLRRVKSNDARNFILLCLGIGEDANARPSATDLLKHPFLEKNSDDELTVEVEPAVEDMVIEEGRSSMTFSDTGSDFTGSNGGSKFDQMKNEYASSILGHDIPSQVAKSVSPGEHQGKPPRSEHAAGPTHKRTPSHDLKISSEHLGKPPAGPTHKRNTSKDQELKVLSQANATSNDTQTDDQFGEMPENEANMKKVTVLMGRGTALDDSDPPAKEMEDISLSSTPPLAPLPAATLPKVPREAETANLARPVLYKVSAVPPEVIDGGKKPYPNNVINLALTLPDTSQTTIEFNFDLVNDDPVQVAREMITELDEVPDDAILEISEAISGVARHARMKQNQWTELQQQQQQNVLAQQALHLQHQQHSQSMMALHTPGSALPPQGMEALQNIVMPTPQQLMYGSGFTPAASYQNDPSQSVVGGSVSNVVQSQPQPTHLGQLPPPLPPASTQMFAQANISTSQTQQAMHSRHQSVPVSPVHVPQSTQIPPPITMARSTSMEPSSHAKDLNAGIAGAQLPHPSVVTQPHPLPPIMSSLSQDTIATTQSLHSAVAATQDSSKLVHPSQYDALQGGVSSLASLPTNYSTESANGNLVEIDTEEIRLLELEFEKKLQRAKKSYDTRMDNLHRSKEEAEAQHQMTLEKHEKERIEFEKRMRLAEEEQAKRLSQIQKEFMERKREVQQQLAMQPSASPTASSQLVQNMTDNISSRPPLHGAHQRSSSHFDPSLMNPILIASDHKRNSSDSDLPEPSRQADSQPLQPRQSPP</sequence>
<dbReference type="SMART" id="SM00220">
    <property type="entry name" value="S_TKc"/>
    <property type="match status" value="1"/>
</dbReference>
<dbReference type="InterPro" id="IPR011009">
    <property type="entry name" value="Kinase-like_dom_sf"/>
</dbReference>
<organism evidence="12 13">
    <name type="scientific">Discostella pseudostelligera</name>
    <dbReference type="NCBI Taxonomy" id="259834"/>
    <lineage>
        <taxon>Eukaryota</taxon>
        <taxon>Sar</taxon>
        <taxon>Stramenopiles</taxon>
        <taxon>Ochrophyta</taxon>
        <taxon>Bacillariophyta</taxon>
        <taxon>Coscinodiscophyceae</taxon>
        <taxon>Thalassiosirophycidae</taxon>
        <taxon>Stephanodiscales</taxon>
        <taxon>Stephanodiscaceae</taxon>
        <taxon>Discostella</taxon>
    </lineage>
</organism>
<feature type="region of interest" description="Disordered" evidence="10">
    <location>
        <begin position="1232"/>
        <end position="1320"/>
    </location>
</feature>
<dbReference type="InterPro" id="IPR000719">
    <property type="entry name" value="Prot_kinase_dom"/>
</dbReference>